<accession>A0A1H9PSQ3</accession>
<reference evidence="1 2" key="1">
    <citation type="submission" date="2016-10" db="EMBL/GenBank/DDBJ databases">
        <authorList>
            <person name="de Groot N.N."/>
        </authorList>
    </citation>
    <scope>NUCLEOTIDE SEQUENCE [LARGE SCALE GENOMIC DNA]</scope>
    <source>
        <strain evidence="1 2">DSM 13760</strain>
    </source>
</reference>
<gene>
    <name evidence="1" type="ORF">SAMN04488559_10180</name>
</gene>
<dbReference type="RefSeq" id="WP_092649239.1">
    <property type="nucleotide sequence ID" value="NZ_FOHA01000001.1"/>
</dbReference>
<protein>
    <submittedName>
        <fullName evidence="1">Uncharacterized protein</fullName>
    </submittedName>
</protein>
<dbReference type="EMBL" id="FOHA01000001">
    <property type="protein sequence ID" value="SER50613.1"/>
    <property type="molecule type" value="Genomic_DNA"/>
</dbReference>
<dbReference type="OrthoDB" id="2183738at2"/>
<dbReference type="AlphaFoldDB" id="A0A1H9PSQ3"/>
<keyword evidence="2" id="KW-1185">Reference proteome</keyword>
<evidence type="ECO:0000313" key="2">
    <source>
        <dbReference type="Proteomes" id="UP000198948"/>
    </source>
</evidence>
<name>A0A1H9PSQ3_9LACT</name>
<dbReference type="STRING" id="142588.SAMN04488559_10180"/>
<evidence type="ECO:0000313" key="1">
    <source>
        <dbReference type="EMBL" id="SER50613.1"/>
    </source>
</evidence>
<proteinExistence type="predicted"/>
<sequence length="128" mass="15251">MNLIHDYEITTYHINFEKETLVIAIQNREYKKQIVFKGFFAYQFAKVIPYSIILDLEEHSLEDFYKYNQSLFEQKEKVNWPVKYHSPLELRQILDDKELKYYSIAASYGLNGWVLARNCEVVSIGNTV</sequence>
<dbReference type="Proteomes" id="UP000198948">
    <property type="component" value="Unassembled WGS sequence"/>
</dbReference>
<organism evidence="1 2">
    <name type="scientific">Isobaculum melis</name>
    <dbReference type="NCBI Taxonomy" id="142588"/>
    <lineage>
        <taxon>Bacteria</taxon>
        <taxon>Bacillati</taxon>
        <taxon>Bacillota</taxon>
        <taxon>Bacilli</taxon>
        <taxon>Lactobacillales</taxon>
        <taxon>Carnobacteriaceae</taxon>
        <taxon>Isobaculum</taxon>
    </lineage>
</organism>